<reference evidence="1" key="1">
    <citation type="journal article" date="2014" name="Front. Microbiol.">
        <title>High frequency of phylogenetically diverse reductive dehalogenase-homologous genes in deep subseafloor sedimentary metagenomes.</title>
        <authorList>
            <person name="Kawai M."/>
            <person name="Futagami T."/>
            <person name="Toyoda A."/>
            <person name="Takaki Y."/>
            <person name="Nishi S."/>
            <person name="Hori S."/>
            <person name="Arai W."/>
            <person name="Tsubouchi T."/>
            <person name="Morono Y."/>
            <person name="Uchiyama I."/>
            <person name="Ito T."/>
            <person name="Fujiyama A."/>
            <person name="Inagaki F."/>
            <person name="Takami H."/>
        </authorList>
    </citation>
    <scope>NUCLEOTIDE SEQUENCE</scope>
    <source>
        <strain evidence="1">Expedition CK06-06</strain>
    </source>
</reference>
<protein>
    <recommendedName>
        <fullName evidence="2">Lipoprotein</fullName>
    </recommendedName>
</protein>
<dbReference type="EMBL" id="BARU01033235">
    <property type="protein sequence ID" value="GAH65089.1"/>
    <property type="molecule type" value="Genomic_DNA"/>
</dbReference>
<gene>
    <name evidence="1" type="ORF">S03H2_52323</name>
</gene>
<comment type="caution">
    <text evidence="1">The sequence shown here is derived from an EMBL/GenBank/DDBJ whole genome shotgun (WGS) entry which is preliminary data.</text>
</comment>
<evidence type="ECO:0008006" key="2">
    <source>
        <dbReference type="Google" id="ProtNLM"/>
    </source>
</evidence>
<sequence>MRRLLPLPVMLLLAGCGGATSLPGGLSIIPTTTQPPAAPVSSAVAPDLSSVDVIKMVKDKADELKLLAPLLVSAPDASPSINIEPWMICLKSGAAEQARRLYVLLFQDGKLKTARSAAILDKCEERSFAPLNVAALTPPAKAPAKARGHRRRDRN</sequence>
<dbReference type="PROSITE" id="PS51257">
    <property type="entry name" value="PROKAR_LIPOPROTEIN"/>
    <property type="match status" value="1"/>
</dbReference>
<evidence type="ECO:0000313" key="1">
    <source>
        <dbReference type="EMBL" id="GAH65089.1"/>
    </source>
</evidence>
<dbReference type="AlphaFoldDB" id="X1IG50"/>
<proteinExistence type="predicted"/>
<organism evidence="1">
    <name type="scientific">marine sediment metagenome</name>
    <dbReference type="NCBI Taxonomy" id="412755"/>
    <lineage>
        <taxon>unclassified sequences</taxon>
        <taxon>metagenomes</taxon>
        <taxon>ecological metagenomes</taxon>
    </lineage>
</organism>
<accession>X1IG50</accession>
<name>X1IG50_9ZZZZ</name>